<dbReference type="GO" id="GO:0005543">
    <property type="term" value="F:phospholipid binding"/>
    <property type="evidence" value="ECO:0007669"/>
    <property type="project" value="TreeGrafter"/>
</dbReference>
<organism evidence="17 19">
    <name type="scientific">Dracunculus medinensis</name>
    <name type="common">Guinea worm</name>
    <dbReference type="NCBI Taxonomy" id="318479"/>
    <lineage>
        <taxon>Eukaryota</taxon>
        <taxon>Metazoa</taxon>
        <taxon>Ecdysozoa</taxon>
        <taxon>Nematoda</taxon>
        <taxon>Chromadorea</taxon>
        <taxon>Rhabditida</taxon>
        <taxon>Spirurina</taxon>
        <taxon>Dracunculoidea</taxon>
        <taxon>Dracunculidae</taxon>
        <taxon>Dracunculus</taxon>
    </lineage>
</organism>
<evidence type="ECO:0000313" key="17">
    <source>
        <dbReference type="Proteomes" id="UP000038040"/>
    </source>
</evidence>
<dbReference type="Proteomes" id="UP000038040">
    <property type="component" value="Unplaced"/>
</dbReference>
<dbReference type="GO" id="GO:0003779">
    <property type="term" value="F:actin binding"/>
    <property type="evidence" value="ECO:0007669"/>
    <property type="project" value="UniProtKB-KW"/>
</dbReference>
<keyword evidence="4" id="KW-0770">Synapse</keyword>
<dbReference type="EMBL" id="UYYG01000126">
    <property type="protein sequence ID" value="VDN53387.1"/>
    <property type="molecule type" value="Genomic_DNA"/>
</dbReference>
<dbReference type="PROSITE" id="PS50106">
    <property type="entry name" value="PDZ"/>
    <property type="match status" value="1"/>
</dbReference>
<sequence length="373" mass="42157">MESIQMEEDRLGMTISGDVAELIKDEKGVIGVTIGGGAPYCPCLYIVQVFDDSPAASDGRLKAGDEIFSINGVPVKGEKKTSVAAMIQKAEGPIKIGFNVLHTDPKQGHTLDIALKKMKHRVVESMTSEAADTLGLSRAILCNDLLVKKLNKLEHSCSVYKKLIGHLGTLLASQYRFAHTQKGFGDIFCEIASHESSSNANVAFNTFGEVHRFIEKQTLNLHLIVKDLNTFVDKAIPDTKLTLKKYLDVKFEYLSFCLKLKEMDDEEIQFANIEEPLYRVETGNYEYRLMLRCRQDSRDKFLKLRKDVMVKLELLDQKHVQDIAMQLSIFIKAVIYAHSECKIIVEKANGLFPIEIDLSQVFFRFTYCKLWST</sequence>
<dbReference type="InterPro" id="IPR010504">
    <property type="entry name" value="AH_dom"/>
</dbReference>
<dbReference type="GO" id="GO:0098842">
    <property type="term" value="C:postsynaptic early endosome"/>
    <property type="evidence" value="ECO:0007669"/>
    <property type="project" value="TreeGrafter"/>
</dbReference>
<dbReference type="InterPro" id="IPR027267">
    <property type="entry name" value="AH/BAR_dom_sf"/>
</dbReference>
<proteinExistence type="predicted"/>
<evidence type="ECO:0000256" key="3">
    <source>
        <dbReference type="ARBA" id="ARBA00017975"/>
    </source>
</evidence>
<dbReference type="GO" id="GO:0043005">
    <property type="term" value="C:neuron projection"/>
    <property type="evidence" value="ECO:0007669"/>
    <property type="project" value="UniProtKB-KW"/>
</dbReference>
<dbReference type="SUPFAM" id="SSF103657">
    <property type="entry name" value="BAR/IMD domain-like"/>
    <property type="match status" value="1"/>
</dbReference>
<reference evidence="19" key="1">
    <citation type="submission" date="2017-02" db="UniProtKB">
        <authorList>
            <consortium name="WormBaseParasite"/>
        </authorList>
    </citation>
    <scope>IDENTIFICATION</scope>
</reference>
<gene>
    <name evidence="16" type="ORF">DME_LOCUS3360</name>
</gene>
<dbReference type="InterPro" id="IPR030798">
    <property type="entry name" value="Arfaptin_fam"/>
</dbReference>
<evidence type="ECO:0000256" key="12">
    <source>
        <dbReference type="ARBA" id="ARBA00034102"/>
    </source>
</evidence>
<dbReference type="STRING" id="318479.A0A0N4UP74"/>
<dbReference type="GO" id="GO:0014069">
    <property type="term" value="C:postsynaptic density"/>
    <property type="evidence" value="ECO:0007669"/>
    <property type="project" value="TreeGrafter"/>
</dbReference>
<evidence type="ECO:0000256" key="13">
    <source>
        <dbReference type="ARBA" id="ARBA00093501"/>
    </source>
</evidence>
<dbReference type="PANTHER" id="PTHR12141:SF1">
    <property type="entry name" value="PRKCA-BINDING PROTEIN"/>
    <property type="match status" value="1"/>
</dbReference>
<dbReference type="WBParaSite" id="DME_0000974401-mRNA-1">
    <property type="protein sequence ID" value="DME_0000974401-mRNA-1"/>
    <property type="gene ID" value="DME_0000974401"/>
</dbReference>
<comment type="function">
    <text evidence="11">Probable adapter protein that bind to and organize the subcellular localization of a variety of membrane proteins containing some PDZ recognition sequence. Involved in the clustering of various receptors, possibly by acting at the receptor internalization level. Plays a role in synaptic plasticity by regulating the trafficking and internalization of AMPA receptors. May be regulated upon PRKCA activation. May regulate ASIC1/ASIC3 channel. Regulates actin polymerization by inhibiting the actin-nucleating activity of the Arp2/3 complex; the function is competitive with nucleation promoting factors and is linked to neuronal morphology regulation and AMPA receptor (AMPAR) endocytosis. Via interaction with the Arp2/3 complex involved in regulation of synaptic plasicity of excitatory synapses and required for spine shrinkage during long-term depression (LTD). Involved in regulation of astrocyte morphology, antagonistic to Arp2/3 complex activator WASL/N-WASP function.</text>
</comment>
<evidence type="ECO:0000256" key="7">
    <source>
        <dbReference type="ARBA" id="ARBA00023203"/>
    </source>
</evidence>
<protein>
    <recommendedName>
        <fullName evidence="3">PRKCA-binding protein</fullName>
    </recommendedName>
    <alternativeName>
        <fullName evidence="10">Protein interacting with C kinase 1</fullName>
    </alternativeName>
    <alternativeName>
        <fullName evidence="9">Protein kinase C-alpha-binding protein</fullName>
    </alternativeName>
</protein>
<reference evidence="16 18" key="2">
    <citation type="submission" date="2018-11" db="EMBL/GenBank/DDBJ databases">
        <authorList>
            <consortium name="Pathogen Informatics"/>
        </authorList>
    </citation>
    <scope>NUCLEOTIDE SEQUENCE [LARGE SCALE GENOMIC DNA]</scope>
</reference>
<evidence type="ECO:0000313" key="19">
    <source>
        <dbReference type="WBParaSite" id="DME_0000974401-mRNA-1"/>
    </source>
</evidence>
<dbReference type="GO" id="GO:0043113">
    <property type="term" value="P:receptor clustering"/>
    <property type="evidence" value="ECO:0007669"/>
    <property type="project" value="TreeGrafter"/>
</dbReference>
<dbReference type="PANTHER" id="PTHR12141">
    <property type="entry name" value="ARFAPTIN-RELATED"/>
    <property type="match status" value="1"/>
</dbReference>
<comment type="subcellular location">
    <subcellularLocation>
        <location evidence="1">Cytoplasm</location>
        <location evidence="1">Perinuclear region</location>
    </subcellularLocation>
    <subcellularLocation>
        <location evidence="2">Membrane</location>
        <topology evidence="2">Lipid-anchor</topology>
    </subcellularLocation>
    <subcellularLocation>
        <location evidence="12">Synapse</location>
        <location evidence="12">Synaptosome</location>
    </subcellularLocation>
</comment>
<dbReference type="GO" id="GO:0048471">
    <property type="term" value="C:perinuclear region of cytoplasm"/>
    <property type="evidence" value="ECO:0007669"/>
    <property type="project" value="UniProtKB-SubCell"/>
</dbReference>
<dbReference type="GO" id="GO:0032588">
    <property type="term" value="C:trans-Golgi network membrane"/>
    <property type="evidence" value="ECO:0007669"/>
    <property type="project" value="TreeGrafter"/>
</dbReference>
<name>A0A0N4UP74_DRAME</name>
<dbReference type="Proteomes" id="UP000274756">
    <property type="component" value="Unassembled WGS sequence"/>
</dbReference>
<evidence type="ECO:0000256" key="8">
    <source>
        <dbReference type="ARBA" id="ARBA00023288"/>
    </source>
</evidence>
<evidence type="ECO:0000256" key="4">
    <source>
        <dbReference type="ARBA" id="ARBA00022599"/>
    </source>
</evidence>
<dbReference type="OrthoDB" id="5917245at2759"/>
<feature type="domain" description="PDZ" evidence="14">
    <location>
        <begin position="19"/>
        <end position="96"/>
    </location>
</feature>
<dbReference type="InterPro" id="IPR036034">
    <property type="entry name" value="PDZ_sf"/>
</dbReference>
<dbReference type="Pfam" id="PF06456">
    <property type="entry name" value="Arfaptin"/>
    <property type="match status" value="1"/>
</dbReference>
<dbReference type="GO" id="GO:0034315">
    <property type="term" value="P:regulation of Arp2/3 complex-mediated actin nucleation"/>
    <property type="evidence" value="ECO:0007669"/>
    <property type="project" value="TreeGrafter"/>
</dbReference>
<evidence type="ECO:0000256" key="5">
    <source>
        <dbReference type="ARBA" id="ARBA00022837"/>
    </source>
</evidence>
<dbReference type="AlphaFoldDB" id="A0A0N4UP74"/>
<dbReference type="GO" id="GO:0006886">
    <property type="term" value="P:intracellular protein transport"/>
    <property type="evidence" value="ECO:0007669"/>
    <property type="project" value="TreeGrafter"/>
</dbReference>
<evidence type="ECO:0000259" key="15">
    <source>
        <dbReference type="PROSITE" id="PS50870"/>
    </source>
</evidence>
<dbReference type="GO" id="GO:0005886">
    <property type="term" value="C:plasma membrane"/>
    <property type="evidence" value="ECO:0007669"/>
    <property type="project" value="GOC"/>
</dbReference>
<comment type="subunit">
    <text evidence="13">Monomer and homodimer. Interacts with CXADR. Interacts presynaptically with the glutamate receptors GRIA2, GRIA3, GRIK3, isoform 3 of GRIA4, isoform A of GRM4, GRM7 and GRM8; with NAPA and NAPB; and with BTG2. The interaction with NAPA and NAPB disrupts the interaction with GRIA2, conducting to the internalization of GRIA2. Interacts with PRKCA; with the amine transporters SLC6A2 and SLC6A3; with the channels ASIC1 and ASIC2; with the GTP-binding proteins ARF1 and ARF3; with the ephrin receptor tyrosine kinases EPHA7, EPHB1 and EPHB2; with ERBB2 and through its PDZ domain with the C-terminal tail of PRLHR. Interacts with UNC5A. Interacts (via AH domain) with NCS1/FREQ; in a calcium-dependent manner. Interacts with F-actin and associates with the ARP2/3 complex. Interacts (via PDZ domain) with ARF1 (activated); the interaction blocks Arp2/3 complex inhibition. Interacts with SORCS3.</text>
</comment>
<keyword evidence="18" id="KW-1185">Reference proteome</keyword>
<dbReference type="SUPFAM" id="SSF50156">
    <property type="entry name" value="PDZ domain-like"/>
    <property type="match status" value="1"/>
</dbReference>
<keyword evidence="6" id="KW-0564">Palmitate</keyword>
<feature type="domain" description="AH" evidence="15">
    <location>
        <begin position="141"/>
        <end position="350"/>
    </location>
</feature>
<accession>A0A0N4UP74</accession>
<dbReference type="InterPro" id="IPR001478">
    <property type="entry name" value="PDZ"/>
</dbReference>
<dbReference type="PROSITE" id="PS50870">
    <property type="entry name" value="AH"/>
    <property type="match status" value="1"/>
</dbReference>
<dbReference type="Gene3D" id="1.20.1270.60">
    <property type="entry name" value="Arfaptin homology (AH) domain/BAR domain"/>
    <property type="match status" value="1"/>
</dbReference>
<dbReference type="GO" id="GO:0097062">
    <property type="term" value="P:dendritic spine maintenance"/>
    <property type="evidence" value="ECO:0007669"/>
    <property type="project" value="TreeGrafter"/>
</dbReference>
<evidence type="ECO:0000256" key="6">
    <source>
        <dbReference type="ARBA" id="ARBA00023139"/>
    </source>
</evidence>
<evidence type="ECO:0000256" key="11">
    <source>
        <dbReference type="ARBA" id="ARBA00033721"/>
    </source>
</evidence>
<evidence type="ECO:0000313" key="16">
    <source>
        <dbReference type="EMBL" id="VDN53387.1"/>
    </source>
</evidence>
<dbReference type="GO" id="GO:0002092">
    <property type="term" value="P:positive regulation of receptor internalization"/>
    <property type="evidence" value="ECO:0007669"/>
    <property type="project" value="TreeGrafter"/>
</dbReference>
<evidence type="ECO:0000256" key="1">
    <source>
        <dbReference type="ARBA" id="ARBA00004556"/>
    </source>
</evidence>
<dbReference type="GO" id="GO:0005080">
    <property type="term" value="F:protein kinase C binding"/>
    <property type="evidence" value="ECO:0007669"/>
    <property type="project" value="TreeGrafter"/>
</dbReference>
<dbReference type="GO" id="GO:0019904">
    <property type="term" value="F:protein domain specific binding"/>
    <property type="evidence" value="ECO:0007669"/>
    <property type="project" value="InterPro"/>
</dbReference>
<evidence type="ECO:0000256" key="2">
    <source>
        <dbReference type="ARBA" id="ARBA00004635"/>
    </source>
</evidence>
<evidence type="ECO:0000259" key="14">
    <source>
        <dbReference type="PROSITE" id="PS50106"/>
    </source>
</evidence>
<keyword evidence="4" id="KW-0771">Synaptosome</keyword>
<dbReference type="FunFam" id="2.30.42.10:FF:000073">
    <property type="entry name" value="Interacting with PRKCA"/>
    <property type="match status" value="1"/>
</dbReference>
<dbReference type="SMART" id="SM00228">
    <property type="entry name" value="PDZ"/>
    <property type="match status" value="1"/>
</dbReference>
<dbReference type="Gene3D" id="2.30.42.10">
    <property type="match status" value="1"/>
</dbReference>
<evidence type="ECO:0000256" key="10">
    <source>
        <dbReference type="ARBA" id="ARBA00032804"/>
    </source>
</evidence>
<keyword evidence="8" id="KW-0449">Lipoprotein</keyword>
<evidence type="ECO:0000313" key="18">
    <source>
        <dbReference type="Proteomes" id="UP000274756"/>
    </source>
</evidence>
<keyword evidence="7" id="KW-0009">Actin-binding</keyword>
<keyword evidence="5" id="KW-0106">Calcium</keyword>
<dbReference type="SMART" id="SM01015">
    <property type="entry name" value="Arfaptin"/>
    <property type="match status" value="1"/>
</dbReference>
<evidence type="ECO:0000256" key="9">
    <source>
        <dbReference type="ARBA" id="ARBA00031097"/>
    </source>
</evidence>
<dbReference type="Pfam" id="PF00595">
    <property type="entry name" value="PDZ"/>
    <property type="match status" value="1"/>
</dbReference>
<dbReference type="GO" id="GO:0008021">
    <property type="term" value="C:synaptic vesicle"/>
    <property type="evidence" value="ECO:0007669"/>
    <property type="project" value="TreeGrafter"/>
</dbReference>